<reference evidence="12" key="1">
    <citation type="submission" date="2022-09" db="EMBL/GenBank/DDBJ databases">
        <authorList>
            <person name="Yuan C."/>
            <person name="Ke Z."/>
        </authorList>
    </citation>
    <scope>NUCLEOTIDE SEQUENCE</scope>
    <source>
        <strain evidence="12">LB-8</strain>
    </source>
</reference>
<reference evidence="12" key="2">
    <citation type="submission" date="2023-04" db="EMBL/GenBank/DDBJ databases">
        <title>Paracnuella aquatica gen. nov., sp. nov., a member of the family Chitinophagaceae isolated from a hot spring.</title>
        <authorList>
            <person name="Wang C."/>
        </authorList>
    </citation>
    <scope>NUCLEOTIDE SEQUENCE</scope>
    <source>
        <strain evidence="12">LB-8</strain>
    </source>
</reference>
<evidence type="ECO:0000313" key="12">
    <source>
        <dbReference type="EMBL" id="MCU7550770.1"/>
    </source>
</evidence>
<evidence type="ECO:0000256" key="6">
    <source>
        <dbReference type="ARBA" id="ARBA00022692"/>
    </source>
</evidence>
<keyword evidence="4" id="KW-1003">Cell membrane</keyword>
<evidence type="ECO:0000313" key="13">
    <source>
        <dbReference type="Proteomes" id="UP001155483"/>
    </source>
</evidence>
<keyword evidence="9 10" id="KW-0472">Membrane</keyword>
<dbReference type="Pfam" id="PF00528">
    <property type="entry name" value="BPD_transp_1"/>
    <property type="match status" value="1"/>
</dbReference>
<feature type="transmembrane region" description="Helical" evidence="10">
    <location>
        <begin position="131"/>
        <end position="154"/>
    </location>
</feature>
<keyword evidence="3 10" id="KW-0813">Transport</keyword>
<dbReference type="GO" id="GO:0042918">
    <property type="term" value="P:alkanesulfonate transmembrane transport"/>
    <property type="evidence" value="ECO:0007669"/>
    <property type="project" value="UniProtKB-ARBA"/>
</dbReference>
<dbReference type="PANTHER" id="PTHR30151:SF7">
    <property type="entry name" value="NITRATE IMPORT PERMEASE PROTEIN NRTB"/>
    <property type="match status" value="1"/>
</dbReference>
<evidence type="ECO:0000256" key="2">
    <source>
        <dbReference type="ARBA" id="ARBA00004651"/>
    </source>
</evidence>
<dbReference type="CDD" id="cd06261">
    <property type="entry name" value="TM_PBP2"/>
    <property type="match status" value="1"/>
</dbReference>
<keyword evidence="8" id="KW-0406">Ion transport</keyword>
<dbReference type="GO" id="GO:0005886">
    <property type="term" value="C:plasma membrane"/>
    <property type="evidence" value="ECO:0007669"/>
    <property type="project" value="UniProtKB-SubCell"/>
</dbReference>
<dbReference type="EMBL" id="JAOTIF010000015">
    <property type="protein sequence ID" value="MCU7550770.1"/>
    <property type="molecule type" value="Genomic_DNA"/>
</dbReference>
<dbReference type="SUPFAM" id="SSF161098">
    <property type="entry name" value="MetI-like"/>
    <property type="match status" value="1"/>
</dbReference>
<keyword evidence="13" id="KW-1185">Reference proteome</keyword>
<protein>
    <submittedName>
        <fullName evidence="12">Nitrate ABC transporter permease</fullName>
    </submittedName>
</protein>
<dbReference type="FunFam" id="1.10.3720.10:FF:000003">
    <property type="entry name" value="Aliphatic sulfonate ABC transporter permease"/>
    <property type="match status" value="1"/>
</dbReference>
<dbReference type="GO" id="GO:0015112">
    <property type="term" value="F:nitrate transmembrane transporter activity"/>
    <property type="evidence" value="ECO:0007669"/>
    <property type="project" value="InterPro"/>
</dbReference>
<dbReference type="GO" id="GO:0006811">
    <property type="term" value="P:monoatomic ion transport"/>
    <property type="evidence" value="ECO:0007669"/>
    <property type="project" value="UniProtKB-KW"/>
</dbReference>
<evidence type="ECO:0000259" key="11">
    <source>
        <dbReference type="PROSITE" id="PS50928"/>
    </source>
</evidence>
<evidence type="ECO:0000256" key="8">
    <source>
        <dbReference type="ARBA" id="ARBA00023065"/>
    </source>
</evidence>
<evidence type="ECO:0000256" key="4">
    <source>
        <dbReference type="ARBA" id="ARBA00022475"/>
    </source>
</evidence>
<feature type="transmembrane region" description="Helical" evidence="10">
    <location>
        <begin position="72"/>
        <end position="91"/>
    </location>
</feature>
<accession>A0A9X2XXA3</accession>
<proteinExistence type="inferred from homology"/>
<dbReference type="Gene3D" id="1.10.3720.10">
    <property type="entry name" value="MetI-like"/>
    <property type="match status" value="1"/>
</dbReference>
<dbReference type="PROSITE" id="PS50928">
    <property type="entry name" value="ABC_TM1"/>
    <property type="match status" value="1"/>
</dbReference>
<dbReference type="RefSeq" id="WP_279298209.1">
    <property type="nucleotide sequence ID" value="NZ_JAOTIF010000015.1"/>
</dbReference>
<evidence type="ECO:0000256" key="7">
    <source>
        <dbReference type="ARBA" id="ARBA00022989"/>
    </source>
</evidence>
<evidence type="ECO:0000256" key="3">
    <source>
        <dbReference type="ARBA" id="ARBA00022448"/>
    </source>
</evidence>
<comment type="similarity">
    <text evidence="10">Belongs to the binding-protein-dependent transport system permease family.</text>
</comment>
<sequence>MNKKILSLVYLVSGFAVLFSLWQIASMVTKGELPTPWKTMSVFFEMWADPFYDAGPNDKGIGVQLFLSLKRVAIGFGLGSLIAIPLGILIGSNKTVFNILNPVVQVLRPVSPLAWFPLGLAMMHVSDKATIFVIVITSLWPTLINTALGVASVPQDHKNVGRAFGFSRWKYITKILLPSSFPLIITGLRLSIGVAWLVIVAAEMLSGGVGIGFFVWDSWNALSLEKVMCAILIIGLVGLLLDKMFSLLQKRFTYAV</sequence>
<evidence type="ECO:0000256" key="10">
    <source>
        <dbReference type="RuleBase" id="RU363032"/>
    </source>
</evidence>
<feature type="transmembrane region" description="Helical" evidence="10">
    <location>
        <begin position="103"/>
        <end position="125"/>
    </location>
</feature>
<dbReference type="InterPro" id="IPR035906">
    <property type="entry name" value="MetI-like_sf"/>
</dbReference>
<feature type="domain" description="ABC transmembrane type-1" evidence="11">
    <location>
        <begin position="65"/>
        <end position="245"/>
    </location>
</feature>
<comment type="caution">
    <text evidence="12">The sequence shown here is derived from an EMBL/GenBank/DDBJ whole genome shotgun (WGS) entry which is preliminary data.</text>
</comment>
<organism evidence="12 13">
    <name type="scientific">Paraflavisolibacter caeni</name>
    <dbReference type="NCBI Taxonomy" id="2982496"/>
    <lineage>
        <taxon>Bacteria</taxon>
        <taxon>Pseudomonadati</taxon>
        <taxon>Bacteroidota</taxon>
        <taxon>Chitinophagia</taxon>
        <taxon>Chitinophagales</taxon>
        <taxon>Chitinophagaceae</taxon>
        <taxon>Paraflavisolibacter</taxon>
    </lineage>
</organism>
<dbReference type="NCBIfam" id="TIGR01183">
    <property type="entry name" value="ntrB"/>
    <property type="match status" value="1"/>
</dbReference>
<keyword evidence="5" id="KW-0997">Cell inner membrane</keyword>
<dbReference type="Proteomes" id="UP001155483">
    <property type="component" value="Unassembled WGS sequence"/>
</dbReference>
<dbReference type="InterPro" id="IPR000515">
    <property type="entry name" value="MetI-like"/>
</dbReference>
<dbReference type="PANTHER" id="PTHR30151">
    <property type="entry name" value="ALKANE SULFONATE ABC TRANSPORTER-RELATED, MEMBRANE SUBUNIT"/>
    <property type="match status" value="1"/>
</dbReference>
<dbReference type="InterPro" id="IPR005889">
    <property type="entry name" value="NtrB"/>
</dbReference>
<feature type="transmembrane region" description="Helical" evidence="10">
    <location>
        <begin position="219"/>
        <end position="241"/>
    </location>
</feature>
<feature type="transmembrane region" description="Helical" evidence="10">
    <location>
        <begin position="7"/>
        <end position="25"/>
    </location>
</feature>
<evidence type="ECO:0000256" key="9">
    <source>
        <dbReference type="ARBA" id="ARBA00023136"/>
    </source>
</evidence>
<dbReference type="AlphaFoldDB" id="A0A9X2XXA3"/>
<evidence type="ECO:0000256" key="1">
    <source>
        <dbReference type="ARBA" id="ARBA00004533"/>
    </source>
</evidence>
<gene>
    <name evidence="12" type="primary">ntrB</name>
    <name evidence="12" type="ORF">OCK74_16750</name>
</gene>
<keyword evidence="6 10" id="KW-0812">Transmembrane</keyword>
<comment type="subcellular location">
    <subcellularLocation>
        <location evidence="1">Cell inner membrane</location>
    </subcellularLocation>
    <subcellularLocation>
        <location evidence="2 10">Cell membrane</location>
        <topology evidence="2 10">Multi-pass membrane protein</topology>
    </subcellularLocation>
</comment>
<evidence type="ECO:0000256" key="5">
    <source>
        <dbReference type="ARBA" id="ARBA00022519"/>
    </source>
</evidence>
<keyword evidence="7 10" id="KW-1133">Transmembrane helix</keyword>
<name>A0A9X2XXA3_9BACT</name>